<evidence type="ECO:0000256" key="7">
    <source>
        <dbReference type="ARBA" id="ARBA00022641"/>
    </source>
</evidence>
<accession>A0A8C7JCA7</accession>
<evidence type="ECO:0000256" key="8">
    <source>
        <dbReference type="ARBA" id="ARBA00022729"/>
    </source>
</evidence>
<keyword evidence="6" id="KW-0272">Extracellular matrix</keyword>
<comment type="function">
    <text evidence="1">May be involved in the negative control of osteogenic differentiation of osteochondrogenic precursor cells in peripheral zones of fetal cartilage and at the cartilage-bone interface.</text>
</comment>
<dbReference type="Pfam" id="PF17085">
    <property type="entry name" value="UCMA"/>
    <property type="match status" value="1"/>
</dbReference>
<evidence type="ECO:0000256" key="1">
    <source>
        <dbReference type="ARBA" id="ARBA00002111"/>
    </source>
</evidence>
<dbReference type="GO" id="GO:0048706">
    <property type="term" value="P:embryonic skeletal system development"/>
    <property type="evidence" value="ECO:0007669"/>
    <property type="project" value="TreeGrafter"/>
</dbReference>
<evidence type="ECO:0000256" key="3">
    <source>
        <dbReference type="ARBA" id="ARBA00011000"/>
    </source>
</evidence>
<reference evidence="11" key="1">
    <citation type="submission" date="2025-08" db="UniProtKB">
        <authorList>
            <consortium name="Ensembl"/>
        </authorList>
    </citation>
    <scope>IDENTIFICATION</scope>
</reference>
<evidence type="ECO:0000256" key="5">
    <source>
        <dbReference type="ARBA" id="ARBA00022525"/>
    </source>
</evidence>
<proteinExistence type="inferred from homology"/>
<keyword evidence="8" id="KW-0732">Signal</keyword>
<dbReference type="InterPro" id="IPR031386">
    <property type="entry name" value="UCMA"/>
</dbReference>
<keyword evidence="12" id="KW-1185">Reference proteome</keyword>
<dbReference type="Ensembl" id="ENSOKIT00005092013.1">
    <property type="protein sequence ID" value="ENSOKIP00005086078.1"/>
    <property type="gene ID" value="ENSOKIG00005037424.1"/>
</dbReference>
<feature type="transmembrane region" description="Helical" evidence="10">
    <location>
        <begin position="6"/>
        <end position="26"/>
    </location>
</feature>
<keyword evidence="10" id="KW-1133">Transmembrane helix</keyword>
<comment type="similarity">
    <text evidence="3">Belongs to the UCMA family.</text>
</comment>
<evidence type="ECO:0000256" key="2">
    <source>
        <dbReference type="ARBA" id="ARBA00004498"/>
    </source>
</evidence>
<keyword evidence="10" id="KW-0472">Membrane</keyword>
<name>A0A8C7JCA7_ONCKI</name>
<dbReference type="GO" id="GO:0045667">
    <property type="term" value="P:regulation of osteoblast differentiation"/>
    <property type="evidence" value="ECO:0007669"/>
    <property type="project" value="InterPro"/>
</dbReference>
<dbReference type="Proteomes" id="UP000694557">
    <property type="component" value="Unassembled WGS sequence"/>
</dbReference>
<dbReference type="GeneTree" id="ENSGT00940000174361"/>
<dbReference type="AlphaFoldDB" id="A0A8C7JCA7"/>
<evidence type="ECO:0000313" key="12">
    <source>
        <dbReference type="Proteomes" id="UP000694557"/>
    </source>
</evidence>
<keyword evidence="10" id="KW-0812">Transmembrane</keyword>
<keyword evidence="7" id="KW-0765">Sulfation</keyword>
<evidence type="ECO:0000256" key="4">
    <source>
        <dbReference type="ARBA" id="ARBA00013765"/>
    </source>
</evidence>
<comment type="subcellular location">
    <subcellularLocation>
        <location evidence="2">Secreted</location>
        <location evidence="2">Extracellular space</location>
        <location evidence="2">Extracellular matrix</location>
    </subcellularLocation>
</comment>
<evidence type="ECO:0000256" key="9">
    <source>
        <dbReference type="ARBA" id="ARBA00023054"/>
    </source>
</evidence>
<organism evidence="11 12">
    <name type="scientific">Oncorhynchus kisutch</name>
    <name type="common">Coho salmon</name>
    <name type="synonym">Salmo kisutch</name>
    <dbReference type="NCBI Taxonomy" id="8019"/>
    <lineage>
        <taxon>Eukaryota</taxon>
        <taxon>Metazoa</taxon>
        <taxon>Chordata</taxon>
        <taxon>Craniata</taxon>
        <taxon>Vertebrata</taxon>
        <taxon>Euteleostomi</taxon>
        <taxon>Actinopterygii</taxon>
        <taxon>Neopterygii</taxon>
        <taxon>Teleostei</taxon>
        <taxon>Protacanthopterygii</taxon>
        <taxon>Salmoniformes</taxon>
        <taxon>Salmonidae</taxon>
        <taxon>Salmoninae</taxon>
        <taxon>Oncorhynchus</taxon>
    </lineage>
</organism>
<sequence length="98" mass="11964">PFCKKTTYYSVCVFLLCVCVLQNIVIQHLSLYLSDHNTFFHRSLFPPPSIAEQRVRLNEFENYVEEERDEQDERTREKTEQWSEFHYDGLYPHYPRGW</sequence>
<reference evidence="11" key="2">
    <citation type="submission" date="2025-09" db="UniProtKB">
        <authorList>
            <consortium name="Ensembl"/>
        </authorList>
    </citation>
    <scope>IDENTIFICATION</scope>
</reference>
<protein>
    <recommendedName>
        <fullName evidence="4">Unique cartilage matrix-associated protein</fullName>
    </recommendedName>
</protein>
<evidence type="ECO:0000256" key="10">
    <source>
        <dbReference type="SAM" id="Phobius"/>
    </source>
</evidence>
<evidence type="ECO:0000256" key="6">
    <source>
        <dbReference type="ARBA" id="ARBA00022530"/>
    </source>
</evidence>
<dbReference type="GO" id="GO:0031012">
    <property type="term" value="C:extracellular matrix"/>
    <property type="evidence" value="ECO:0007669"/>
    <property type="project" value="TreeGrafter"/>
</dbReference>
<dbReference type="PANTHER" id="PTHR28647:SF2">
    <property type="entry name" value="UNIQUE CARTILAGE MATRIX-ASSOCIATED PROTEIN"/>
    <property type="match status" value="1"/>
</dbReference>
<keyword evidence="5" id="KW-0964">Secreted</keyword>
<dbReference type="PANTHER" id="PTHR28647">
    <property type="entry name" value="UNIQUE CARTILAGE MATRIX-ASSOCIATED PROTEIN"/>
    <property type="match status" value="1"/>
</dbReference>
<keyword evidence="9" id="KW-0175">Coiled coil</keyword>
<evidence type="ECO:0000313" key="11">
    <source>
        <dbReference type="Ensembl" id="ENSOKIP00005086078.1"/>
    </source>
</evidence>